<dbReference type="AlphaFoldDB" id="A0A944DFJ5"/>
<comment type="caution">
    <text evidence="1">The sequence shown here is derived from an EMBL/GenBank/DDBJ whole genome shotgun (WGS) entry which is preliminary data.</text>
</comment>
<organism evidence="1 2">
    <name type="scientific">Denitromonas iodatirespirans</name>
    <dbReference type="NCBI Taxonomy" id="2795389"/>
    <lineage>
        <taxon>Bacteria</taxon>
        <taxon>Pseudomonadati</taxon>
        <taxon>Pseudomonadota</taxon>
        <taxon>Betaproteobacteria</taxon>
        <taxon>Rhodocyclales</taxon>
        <taxon>Zoogloeaceae</taxon>
        <taxon>Denitromonas</taxon>
    </lineage>
</organism>
<name>A0A944DFJ5_DENI1</name>
<proteinExistence type="predicted"/>
<dbReference type="EMBL" id="JAEKFT010000012">
    <property type="protein sequence ID" value="MBT0961893.1"/>
    <property type="molecule type" value="Genomic_DNA"/>
</dbReference>
<gene>
    <name evidence="1" type="ORF">I8J34_11990</name>
</gene>
<reference evidence="2" key="1">
    <citation type="journal article" date="2022" name="ISME J.">
        <title>Genetic and phylogenetic analysis of dissimilatory iodate-reducing bacteria identifies potential niches across the world's oceans.</title>
        <authorList>
            <person name="Reyes-Umana V."/>
            <person name="Henning Z."/>
            <person name="Lee K."/>
            <person name="Barnum T.P."/>
            <person name="Coates J.D."/>
        </authorList>
    </citation>
    <scope>NUCLEOTIDE SEQUENCE [LARGE SCALE GENOMIC DNA]</scope>
    <source>
        <strain evidence="2">IR12</strain>
    </source>
</reference>
<keyword evidence="2" id="KW-1185">Reference proteome</keyword>
<dbReference type="RefSeq" id="WP_214361650.1">
    <property type="nucleotide sequence ID" value="NZ_JAEKFT010000012.1"/>
</dbReference>
<dbReference type="Proteomes" id="UP000694660">
    <property type="component" value="Unassembled WGS sequence"/>
</dbReference>
<evidence type="ECO:0000313" key="2">
    <source>
        <dbReference type="Proteomes" id="UP000694660"/>
    </source>
</evidence>
<accession>A0A944DFJ5</accession>
<protein>
    <submittedName>
        <fullName evidence="1">Uncharacterized protein</fullName>
    </submittedName>
</protein>
<evidence type="ECO:0000313" key="1">
    <source>
        <dbReference type="EMBL" id="MBT0961893.1"/>
    </source>
</evidence>
<sequence length="160" mass="18321">MDAARRKLLKQQGKLEIERRSAERKARSAALLPDMMAALSHSGNLPANPERLRGDDRERFEKELWVREKKPTIREEQLNSAFIPLPDTNGKWKGHPLSYFMCKRCKSALPAIPPSRPIYASRCACGNMSWLKIFNFARLFVRDPKKLLSIALFARAKNDG</sequence>